<dbReference type="NCBIfam" id="TIGR00479">
    <property type="entry name" value="rumA"/>
    <property type="match status" value="1"/>
</dbReference>
<evidence type="ECO:0000256" key="6">
    <source>
        <dbReference type="ARBA" id="ARBA00022723"/>
    </source>
</evidence>
<dbReference type="InterPro" id="IPR010280">
    <property type="entry name" value="U5_MeTrfase_fam"/>
</dbReference>
<evidence type="ECO:0000256" key="9">
    <source>
        <dbReference type="HAMAP-Rule" id="MF_01010"/>
    </source>
</evidence>
<feature type="active site" description="Nucleophile" evidence="9 10">
    <location>
        <position position="398"/>
    </location>
</feature>
<dbReference type="Pfam" id="PF01938">
    <property type="entry name" value="TRAM"/>
    <property type="match status" value="1"/>
</dbReference>
<protein>
    <recommendedName>
        <fullName evidence="9">23S rRNA (uracil(1939)-C(5))-methyltransferase RlmD</fullName>
        <ecNumber evidence="9">2.1.1.190</ecNumber>
    </recommendedName>
    <alternativeName>
        <fullName evidence="9">23S rRNA(m5U1939)-methyltransferase</fullName>
    </alternativeName>
</protein>
<feature type="binding site" evidence="9 10">
    <location>
        <position position="274"/>
    </location>
    <ligand>
        <name>S-adenosyl-L-methionine</name>
        <dbReference type="ChEBI" id="CHEBI:59789"/>
    </ligand>
</feature>
<dbReference type="Gene3D" id="3.40.50.150">
    <property type="entry name" value="Vaccinia Virus protein VP39"/>
    <property type="match status" value="1"/>
</dbReference>
<gene>
    <name evidence="13" type="primary">rumA</name>
    <name evidence="9" type="synonym">rlmD</name>
    <name evidence="13" type="ORF">C41B8_12679</name>
</gene>
<dbReference type="InterPro" id="IPR030391">
    <property type="entry name" value="MeTrfase_TrmA_CS"/>
</dbReference>
<feature type="domain" description="TRAM" evidence="12">
    <location>
        <begin position="7"/>
        <end position="65"/>
    </location>
</feature>
<dbReference type="PROSITE" id="PS50926">
    <property type="entry name" value="TRAM"/>
    <property type="match status" value="1"/>
</dbReference>
<dbReference type="PANTHER" id="PTHR11061:SF49">
    <property type="entry name" value="23S RRNA (URACIL(1939)-C(5))-METHYLTRANSFERASE RLMD"/>
    <property type="match status" value="1"/>
</dbReference>
<dbReference type="GO" id="GO:0003723">
    <property type="term" value="F:RNA binding"/>
    <property type="evidence" value="ECO:0007669"/>
    <property type="project" value="InterPro"/>
</dbReference>
<evidence type="ECO:0000256" key="3">
    <source>
        <dbReference type="ARBA" id="ARBA00022603"/>
    </source>
</evidence>
<dbReference type="Pfam" id="PF05958">
    <property type="entry name" value="tRNA_U5-meth_tr"/>
    <property type="match status" value="2"/>
</dbReference>
<evidence type="ECO:0000256" key="1">
    <source>
        <dbReference type="ARBA" id="ARBA00022485"/>
    </source>
</evidence>
<name>A0A084IJP5_SALHC</name>
<dbReference type="EC" id="2.1.1.190" evidence="9"/>
<dbReference type="AlphaFoldDB" id="A0A084IJP5"/>
<dbReference type="SUPFAM" id="SSF50249">
    <property type="entry name" value="Nucleic acid-binding proteins"/>
    <property type="match status" value="1"/>
</dbReference>
<dbReference type="GO" id="GO:0051539">
    <property type="term" value="F:4 iron, 4 sulfur cluster binding"/>
    <property type="evidence" value="ECO:0007669"/>
    <property type="project" value="UniProtKB-KW"/>
</dbReference>
<dbReference type="NCBIfam" id="NF009639">
    <property type="entry name" value="PRK13168.1"/>
    <property type="match status" value="1"/>
</dbReference>
<dbReference type="OrthoDB" id="9804590at2"/>
<dbReference type="PANTHER" id="PTHR11061">
    <property type="entry name" value="RNA M5U METHYLTRANSFERASE"/>
    <property type="match status" value="1"/>
</dbReference>
<sequence length="443" mass="48346">MSRRRNRKKRPELGVVDITDLASNGRGVGHVDGKAIFVADTLPGEQALYQPIKVKRDYEQAEMATLFSASPDRATPRCAHFGVCGGCILQHASPEAQVEFKQRQLLDALTRVGGVAPERVLEPLVGARWGYRRRARLGAKHVPKKGGTLVGFRERGAPFIAQLSRCEVLVPEVGTRLAELGRLIDDLSICSAIPQIEVAAGDNHIALVFRVLEEPSTVDRERLADYERATGFVIYLQPGNESTIAPLSGEPEPLYYDLPAYDARLYFQPNDFVQIHGDINRRMIDTALAQLDVGADDTVLELFSGLGNFSVPLSRAAREVITVEGEAGLVERARANAARNGATNISAHVDNLFEPAERPAWRPERADKVLLDPPRSGAAEVLGHVAATGAQRIVYCSCHPATLARDAATLVEQYGYRLTAAGVMDMFPHTAHIESMAVFDLAQ</sequence>
<organism evidence="13 14">
    <name type="scientific">Salinisphaera hydrothermalis (strain C41B8)</name>
    <dbReference type="NCBI Taxonomy" id="1304275"/>
    <lineage>
        <taxon>Bacteria</taxon>
        <taxon>Pseudomonadati</taxon>
        <taxon>Pseudomonadota</taxon>
        <taxon>Gammaproteobacteria</taxon>
        <taxon>Salinisphaerales</taxon>
        <taxon>Salinisphaeraceae</taxon>
        <taxon>Salinisphaera</taxon>
    </lineage>
</organism>
<feature type="binding site" evidence="9">
    <location>
        <position position="166"/>
    </location>
    <ligand>
        <name>[4Fe-4S] cluster</name>
        <dbReference type="ChEBI" id="CHEBI:49883"/>
    </ligand>
</feature>
<keyword evidence="5 9" id="KW-0949">S-adenosyl-L-methionine</keyword>
<feature type="binding site" evidence="9">
    <location>
        <position position="84"/>
    </location>
    <ligand>
        <name>[4Fe-4S] cluster</name>
        <dbReference type="ChEBI" id="CHEBI:49883"/>
    </ligand>
</feature>
<dbReference type="Gene3D" id="2.40.50.140">
    <property type="entry name" value="Nucleic acid-binding proteins"/>
    <property type="match status" value="1"/>
</dbReference>
<dbReference type="STRING" id="1304275.C41B8_12679"/>
<evidence type="ECO:0000313" key="14">
    <source>
        <dbReference type="Proteomes" id="UP000028302"/>
    </source>
</evidence>
<evidence type="ECO:0000256" key="11">
    <source>
        <dbReference type="PROSITE-ProRule" id="PRU10015"/>
    </source>
</evidence>
<dbReference type="Gene3D" id="2.40.50.1070">
    <property type="match status" value="1"/>
</dbReference>
<feature type="binding site" evidence="9 10">
    <location>
        <position position="324"/>
    </location>
    <ligand>
        <name>S-adenosyl-L-methionine</name>
        <dbReference type="ChEBI" id="CHEBI:59789"/>
    </ligand>
</feature>
<dbReference type="GO" id="GO:0070041">
    <property type="term" value="F:rRNA (uridine-C5-)-methyltransferase activity"/>
    <property type="evidence" value="ECO:0007669"/>
    <property type="project" value="UniProtKB-UniRule"/>
</dbReference>
<keyword evidence="14" id="KW-1185">Reference proteome</keyword>
<dbReference type="PROSITE" id="PS01230">
    <property type="entry name" value="TRMA_1"/>
    <property type="match status" value="1"/>
</dbReference>
<evidence type="ECO:0000259" key="12">
    <source>
        <dbReference type="PROSITE" id="PS50926"/>
    </source>
</evidence>
<dbReference type="EMBL" id="APNK01000020">
    <property type="protein sequence ID" value="KEZ76929.1"/>
    <property type="molecule type" value="Genomic_DNA"/>
</dbReference>
<keyword evidence="3 9" id="KW-0489">Methyltransferase</keyword>
<feature type="active site" evidence="11">
    <location>
        <position position="398"/>
    </location>
</feature>
<evidence type="ECO:0000256" key="8">
    <source>
        <dbReference type="ARBA" id="ARBA00023014"/>
    </source>
</evidence>
<accession>A0A084IJP5</accession>
<feature type="binding site" evidence="9">
    <location>
        <position position="78"/>
    </location>
    <ligand>
        <name>[4Fe-4S] cluster</name>
        <dbReference type="ChEBI" id="CHEBI:49883"/>
    </ligand>
</feature>
<keyword evidence="8 9" id="KW-0411">Iron-sulfur</keyword>
<dbReference type="GO" id="GO:0070475">
    <property type="term" value="P:rRNA base methylation"/>
    <property type="evidence" value="ECO:0007669"/>
    <property type="project" value="TreeGrafter"/>
</dbReference>
<dbReference type="PROSITE" id="PS51687">
    <property type="entry name" value="SAM_MT_RNA_M5U"/>
    <property type="match status" value="1"/>
</dbReference>
<feature type="binding site" evidence="9">
    <location>
        <position position="87"/>
    </location>
    <ligand>
        <name>[4Fe-4S] cluster</name>
        <dbReference type="ChEBI" id="CHEBI:49883"/>
    </ligand>
</feature>
<proteinExistence type="inferred from homology"/>
<evidence type="ECO:0000256" key="7">
    <source>
        <dbReference type="ARBA" id="ARBA00023004"/>
    </source>
</evidence>
<comment type="caution">
    <text evidence="13">The sequence shown here is derived from an EMBL/GenBank/DDBJ whole genome shotgun (WGS) entry which is preliminary data.</text>
</comment>
<evidence type="ECO:0000256" key="5">
    <source>
        <dbReference type="ARBA" id="ARBA00022691"/>
    </source>
</evidence>
<dbReference type="HAMAP" id="MF_01010">
    <property type="entry name" value="23SrRNA_methyltr_RlmD"/>
    <property type="match status" value="1"/>
</dbReference>
<keyword evidence="2 9" id="KW-0698">rRNA processing</keyword>
<keyword evidence="4 9" id="KW-0808">Transferase</keyword>
<dbReference type="FunFam" id="2.40.50.140:FF:000097">
    <property type="entry name" value="23S rRNA (uracil(1939)-C(5))-methyltransferase RlmD"/>
    <property type="match status" value="1"/>
</dbReference>
<keyword evidence="7 9" id="KW-0408">Iron</keyword>
<comment type="function">
    <text evidence="9">Catalyzes the formation of 5-methyl-uridine at position 1939 (m5U1939) in 23S rRNA.</text>
</comment>
<reference evidence="13 14" key="1">
    <citation type="submission" date="2013-03" db="EMBL/GenBank/DDBJ databases">
        <title>Salinisphaera hydrothermalis C41B8 Genome Sequencing.</title>
        <authorList>
            <person name="Li C."/>
            <person name="Lai Q."/>
            <person name="Shao Z."/>
        </authorList>
    </citation>
    <scope>NUCLEOTIDE SEQUENCE [LARGE SCALE GENOMIC DNA]</scope>
    <source>
        <strain evidence="13 14">C41B8</strain>
    </source>
</reference>
<evidence type="ECO:0000256" key="4">
    <source>
        <dbReference type="ARBA" id="ARBA00022679"/>
    </source>
</evidence>
<dbReference type="GO" id="GO:0005506">
    <property type="term" value="F:iron ion binding"/>
    <property type="evidence" value="ECO:0007669"/>
    <property type="project" value="UniProtKB-UniRule"/>
</dbReference>
<keyword evidence="6 9" id="KW-0479">Metal-binding</keyword>
<evidence type="ECO:0000313" key="13">
    <source>
        <dbReference type="EMBL" id="KEZ76929.1"/>
    </source>
</evidence>
<dbReference type="Proteomes" id="UP000028302">
    <property type="component" value="Unassembled WGS sequence"/>
</dbReference>
<evidence type="ECO:0000256" key="10">
    <source>
        <dbReference type="PROSITE-ProRule" id="PRU01024"/>
    </source>
</evidence>
<dbReference type="InterPro" id="IPR030390">
    <property type="entry name" value="MeTrfase_TrmA_AS"/>
</dbReference>
<comment type="similarity">
    <text evidence="9">Belongs to the class I-like SAM-binding methyltransferase superfamily. RNA M5U methyltransferase family. RlmD subfamily.</text>
</comment>
<dbReference type="InterPro" id="IPR012340">
    <property type="entry name" value="NA-bd_OB-fold"/>
</dbReference>
<dbReference type="InterPro" id="IPR029063">
    <property type="entry name" value="SAM-dependent_MTases_sf"/>
</dbReference>
<feature type="binding site" evidence="9">
    <location>
        <position position="308"/>
    </location>
    <ligand>
        <name>S-adenosyl-L-methionine</name>
        <dbReference type="ChEBI" id="CHEBI:59789"/>
    </ligand>
</feature>
<dbReference type="PATRIC" id="fig|1304275.5.peg.2587"/>
<feature type="binding site" evidence="9 10">
    <location>
        <position position="372"/>
    </location>
    <ligand>
        <name>S-adenosyl-L-methionine</name>
        <dbReference type="ChEBI" id="CHEBI:59789"/>
    </ligand>
</feature>
<dbReference type="InterPro" id="IPR002792">
    <property type="entry name" value="TRAM_dom"/>
</dbReference>
<comment type="catalytic activity">
    <reaction evidence="9">
        <text>uridine(1939) in 23S rRNA + S-adenosyl-L-methionine = 5-methyluridine(1939) in 23S rRNA + S-adenosyl-L-homocysteine + H(+)</text>
        <dbReference type="Rhea" id="RHEA:42908"/>
        <dbReference type="Rhea" id="RHEA-COMP:10278"/>
        <dbReference type="Rhea" id="RHEA-COMP:10279"/>
        <dbReference type="ChEBI" id="CHEBI:15378"/>
        <dbReference type="ChEBI" id="CHEBI:57856"/>
        <dbReference type="ChEBI" id="CHEBI:59789"/>
        <dbReference type="ChEBI" id="CHEBI:65315"/>
        <dbReference type="ChEBI" id="CHEBI:74447"/>
        <dbReference type="EC" id="2.1.1.190"/>
    </reaction>
</comment>
<dbReference type="CDD" id="cd02440">
    <property type="entry name" value="AdoMet_MTases"/>
    <property type="match status" value="1"/>
</dbReference>
<dbReference type="PROSITE" id="PS01231">
    <property type="entry name" value="TRMA_2"/>
    <property type="match status" value="1"/>
</dbReference>
<feature type="binding site" evidence="9">
    <location>
        <position position="351"/>
    </location>
    <ligand>
        <name>S-adenosyl-L-methionine</name>
        <dbReference type="ChEBI" id="CHEBI:59789"/>
    </ligand>
</feature>
<dbReference type="SUPFAM" id="SSF53335">
    <property type="entry name" value="S-adenosyl-L-methionine-dependent methyltransferases"/>
    <property type="match status" value="1"/>
</dbReference>
<keyword evidence="1 9" id="KW-0004">4Fe-4S</keyword>
<dbReference type="RefSeq" id="WP_037338784.1">
    <property type="nucleotide sequence ID" value="NZ_APNK01000020.1"/>
</dbReference>
<dbReference type="InterPro" id="IPR001566">
    <property type="entry name" value="23S_rRNA_MeTrfase_RlmD"/>
</dbReference>
<feature type="binding site" evidence="9 10">
    <location>
        <position position="303"/>
    </location>
    <ligand>
        <name>S-adenosyl-L-methionine</name>
        <dbReference type="ChEBI" id="CHEBI:59789"/>
    </ligand>
</feature>
<evidence type="ECO:0000256" key="2">
    <source>
        <dbReference type="ARBA" id="ARBA00022552"/>
    </source>
</evidence>
<dbReference type="eggNOG" id="COG2265">
    <property type="taxonomic scope" value="Bacteria"/>
</dbReference>